<proteinExistence type="predicted"/>
<keyword evidence="3" id="KW-1185">Reference proteome</keyword>
<name>A0A5A7PT35_STRAF</name>
<dbReference type="Proteomes" id="UP000325081">
    <property type="component" value="Unassembled WGS sequence"/>
</dbReference>
<protein>
    <submittedName>
        <fullName evidence="2">Filamin-A-interacting protein 1</fullName>
    </submittedName>
</protein>
<accession>A0A5A7PT35</accession>
<feature type="compositionally biased region" description="Low complexity" evidence="1">
    <location>
        <begin position="92"/>
        <end position="101"/>
    </location>
</feature>
<dbReference type="AlphaFoldDB" id="A0A5A7PT35"/>
<organism evidence="2 3">
    <name type="scientific">Striga asiatica</name>
    <name type="common">Asiatic witchweed</name>
    <name type="synonym">Buchnera asiatica</name>
    <dbReference type="NCBI Taxonomy" id="4170"/>
    <lineage>
        <taxon>Eukaryota</taxon>
        <taxon>Viridiplantae</taxon>
        <taxon>Streptophyta</taxon>
        <taxon>Embryophyta</taxon>
        <taxon>Tracheophyta</taxon>
        <taxon>Spermatophyta</taxon>
        <taxon>Magnoliopsida</taxon>
        <taxon>eudicotyledons</taxon>
        <taxon>Gunneridae</taxon>
        <taxon>Pentapetalae</taxon>
        <taxon>asterids</taxon>
        <taxon>lamiids</taxon>
        <taxon>Lamiales</taxon>
        <taxon>Orobanchaceae</taxon>
        <taxon>Buchnereae</taxon>
        <taxon>Striga</taxon>
    </lineage>
</organism>
<evidence type="ECO:0000313" key="2">
    <source>
        <dbReference type="EMBL" id="GER35924.1"/>
    </source>
</evidence>
<comment type="caution">
    <text evidence="2">The sequence shown here is derived from an EMBL/GenBank/DDBJ whole genome shotgun (WGS) entry which is preliminary data.</text>
</comment>
<dbReference type="EMBL" id="BKCP01005050">
    <property type="protein sequence ID" value="GER35924.1"/>
    <property type="molecule type" value="Genomic_DNA"/>
</dbReference>
<reference evidence="3" key="1">
    <citation type="journal article" date="2019" name="Curr. Biol.">
        <title>Genome Sequence of Striga asiatica Provides Insight into the Evolution of Plant Parasitism.</title>
        <authorList>
            <person name="Yoshida S."/>
            <person name="Kim S."/>
            <person name="Wafula E.K."/>
            <person name="Tanskanen J."/>
            <person name="Kim Y.M."/>
            <person name="Honaas L."/>
            <person name="Yang Z."/>
            <person name="Spallek T."/>
            <person name="Conn C.E."/>
            <person name="Ichihashi Y."/>
            <person name="Cheong K."/>
            <person name="Cui S."/>
            <person name="Der J.P."/>
            <person name="Gundlach H."/>
            <person name="Jiao Y."/>
            <person name="Hori C."/>
            <person name="Ishida J.K."/>
            <person name="Kasahara H."/>
            <person name="Kiba T."/>
            <person name="Kim M.S."/>
            <person name="Koo N."/>
            <person name="Laohavisit A."/>
            <person name="Lee Y.H."/>
            <person name="Lumba S."/>
            <person name="McCourt P."/>
            <person name="Mortimer J.C."/>
            <person name="Mutuku J.M."/>
            <person name="Nomura T."/>
            <person name="Sasaki-Sekimoto Y."/>
            <person name="Seto Y."/>
            <person name="Wang Y."/>
            <person name="Wakatake T."/>
            <person name="Sakakibara H."/>
            <person name="Demura T."/>
            <person name="Yamaguchi S."/>
            <person name="Yoneyama K."/>
            <person name="Manabe R.I."/>
            <person name="Nelson D.C."/>
            <person name="Schulman A.H."/>
            <person name="Timko M.P."/>
            <person name="dePamphilis C.W."/>
            <person name="Choi D."/>
            <person name="Shirasu K."/>
        </authorList>
    </citation>
    <scope>NUCLEOTIDE SEQUENCE [LARGE SCALE GENOMIC DNA]</scope>
    <source>
        <strain evidence="3">cv. UVA1</strain>
    </source>
</reference>
<feature type="compositionally biased region" description="Low complexity" evidence="1">
    <location>
        <begin position="37"/>
        <end position="50"/>
    </location>
</feature>
<evidence type="ECO:0000256" key="1">
    <source>
        <dbReference type="SAM" id="MobiDB-lite"/>
    </source>
</evidence>
<feature type="compositionally biased region" description="Polar residues" evidence="1">
    <location>
        <begin position="114"/>
        <end position="126"/>
    </location>
</feature>
<evidence type="ECO:0000313" key="3">
    <source>
        <dbReference type="Proteomes" id="UP000325081"/>
    </source>
</evidence>
<feature type="region of interest" description="Disordered" evidence="1">
    <location>
        <begin position="37"/>
        <end position="126"/>
    </location>
</feature>
<gene>
    <name evidence="2" type="ORF">STAS_12235</name>
</gene>
<sequence>MSALRQCVSRPHSGHRSFVVQPPSACTCISSAARYSPLPSSLTTSLSLPSHYRSSPDHPKHTSTSVVTPPDHHEHHSPFAVTWPRPRSQPVAAISRTSPTTPTRPPSSAPIANCRSSSPITVVSGG</sequence>